<evidence type="ECO:0000259" key="1">
    <source>
        <dbReference type="PROSITE" id="PS50011"/>
    </source>
</evidence>
<dbReference type="InterPro" id="IPR001245">
    <property type="entry name" value="Ser-Thr/Tyr_kinase_cat_dom"/>
</dbReference>
<name>A0A061EI84_THECC</name>
<dbReference type="PANTHER" id="PTHR27003:SF289">
    <property type="entry name" value="RECEPTOR-LIKE PROTEIN KINASE ANXUR2"/>
    <property type="match status" value="1"/>
</dbReference>
<evidence type="ECO:0000313" key="3">
    <source>
        <dbReference type="Proteomes" id="UP000026915"/>
    </source>
</evidence>
<dbReference type="InterPro" id="IPR000719">
    <property type="entry name" value="Prot_kinase_dom"/>
</dbReference>
<keyword evidence="3" id="KW-1185">Reference proteome</keyword>
<organism evidence="2 3">
    <name type="scientific">Theobroma cacao</name>
    <name type="common">Cacao</name>
    <name type="synonym">Cocoa</name>
    <dbReference type="NCBI Taxonomy" id="3641"/>
    <lineage>
        <taxon>Eukaryota</taxon>
        <taxon>Viridiplantae</taxon>
        <taxon>Streptophyta</taxon>
        <taxon>Embryophyta</taxon>
        <taxon>Tracheophyta</taxon>
        <taxon>Spermatophyta</taxon>
        <taxon>Magnoliopsida</taxon>
        <taxon>eudicotyledons</taxon>
        <taxon>Gunneridae</taxon>
        <taxon>Pentapetalae</taxon>
        <taxon>rosids</taxon>
        <taxon>malvids</taxon>
        <taxon>Malvales</taxon>
        <taxon>Malvaceae</taxon>
        <taxon>Byttnerioideae</taxon>
        <taxon>Theobroma</taxon>
    </lineage>
</organism>
<dbReference type="GO" id="GO:0004714">
    <property type="term" value="F:transmembrane receptor protein tyrosine kinase activity"/>
    <property type="evidence" value="ECO:0007669"/>
    <property type="project" value="InterPro"/>
</dbReference>
<dbReference type="GO" id="GO:0005524">
    <property type="term" value="F:ATP binding"/>
    <property type="evidence" value="ECO:0007669"/>
    <property type="project" value="InterPro"/>
</dbReference>
<keyword evidence="2" id="KW-0808">Transferase</keyword>
<dbReference type="Gramene" id="EOY04685">
    <property type="protein sequence ID" value="EOY04685"/>
    <property type="gene ID" value="TCM_019880"/>
</dbReference>
<sequence length="396" mass="45247">MATSRLPQRSSGKLPFANLCSLWRRGKTEENLPAWKKLYPRFQLEELLKATNNFDPALKVGEDSWDTVYEGYINDSYKYPVRIKRFKRHLDHQIFLTEMDLLSNLHHPNIVSLIGYCLDGSDRIIVPKHMAQGTLHDHLHGKIYYEPPLSWKRRLEICIGVARGLERLHTGNPLIIHRDIKSRNILLDQNWVANISNFQISKLVPSSLLESDSHVSTTVGGTLGYLDPEYAFSGHLSVKSDVYSFGVVLFEVLCGRTLLDVHRDEEEIELITWGRRGVEDGKLGQIIDPRLKGEIAPECLKAYAYLAYNCTNERGNERPGMSAVLKRLQLVLLLQECIEADIPYSPSWLTSLVPPPKSSEPLVDMDASEYLHLIPIMTSSRLKSIIDCLKWVRFKQ</sequence>
<gene>
    <name evidence="2" type="ORF">TCM_019880</name>
</gene>
<dbReference type="Gene3D" id="3.30.200.20">
    <property type="entry name" value="Phosphorylase Kinase, domain 1"/>
    <property type="match status" value="1"/>
</dbReference>
<dbReference type="SUPFAM" id="SSF56112">
    <property type="entry name" value="Protein kinase-like (PK-like)"/>
    <property type="match status" value="1"/>
</dbReference>
<dbReference type="Proteomes" id="UP000026915">
    <property type="component" value="Chromosome 4"/>
</dbReference>
<accession>A0A061EI84</accession>
<feature type="domain" description="Protein kinase" evidence="1">
    <location>
        <begin position="54"/>
        <end position="332"/>
    </location>
</feature>
<dbReference type="GO" id="GO:0004672">
    <property type="term" value="F:protein kinase activity"/>
    <property type="evidence" value="ECO:0000318"/>
    <property type="project" value="GO_Central"/>
</dbReference>
<dbReference type="AlphaFoldDB" id="A0A061EI84"/>
<dbReference type="PROSITE" id="PS00108">
    <property type="entry name" value="PROTEIN_KINASE_ST"/>
    <property type="match status" value="1"/>
</dbReference>
<dbReference type="InterPro" id="IPR011009">
    <property type="entry name" value="Kinase-like_dom_sf"/>
</dbReference>
<dbReference type="InParanoid" id="A0A061EI84"/>
<reference evidence="2 3" key="1">
    <citation type="journal article" date="2013" name="Genome Biol.">
        <title>The genome sequence of the most widely cultivated cacao type and its use to identify candidate genes regulating pod color.</title>
        <authorList>
            <person name="Motamayor J.C."/>
            <person name="Mockaitis K."/>
            <person name="Schmutz J."/>
            <person name="Haiminen N."/>
            <person name="Iii D.L."/>
            <person name="Cornejo O."/>
            <person name="Findley S.D."/>
            <person name="Zheng P."/>
            <person name="Utro F."/>
            <person name="Royaert S."/>
            <person name="Saski C."/>
            <person name="Jenkins J."/>
            <person name="Podicheti R."/>
            <person name="Zhao M."/>
            <person name="Scheffler B.E."/>
            <person name="Stack J.C."/>
            <person name="Feltus F.A."/>
            <person name="Mustiga G.M."/>
            <person name="Amores F."/>
            <person name="Phillips W."/>
            <person name="Marelli J.P."/>
            <person name="May G.D."/>
            <person name="Shapiro H."/>
            <person name="Ma J."/>
            <person name="Bustamante C.D."/>
            <person name="Schnell R.J."/>
            <person name="Main D."/>
            <person name="Gilbert D."/>
            <person name="Parida L."/>
            <person name="Kuhn D.N."/>
        </authorList>
    </citation>
    <scope>NUCLEOTIDE SEQUENCE [LARGE SCALE GENOMIC DNA]</scope>
    <source>
        <strain evidence="3">cv. Matina 1-6</strain>
    </source>
</reference>
<dbReference type="PANTHER" id="PTHR27003">
    <property type="entry name" value="OS07G0166700 PROTEIN"/>
    <property type="match status" value="1"/>
</dbReference>
<proteinExistence type="predicted"/>
<dbReference type="FunFam" id="1.10.510.10:FF:000095">
    <property type="entry name" value="protein STRUBBELIG-RECEPTOR FAMILY 8"/>
    <property type="match status" value="1"/>
</dbReference>
<dbReference type="Pfam" id="PF07714">
    <property type="entry name" value="PK_Tyr_Ser-Thr"/>
    <property type="match status" value="1"/>
</dbReference>
<dbReference type="OMA" id="SEMELPW"/>
<dbReference type="PROSITE" id="PS50011">
    <property type="entry name" value="PROTEIN_KINASE_DOM"/>
    <property type="match status" value="1"/>
</dbReference>
<dbReference type="InterPro" id="IPR045272">
    <property type="entry name" value="ANXUR1/2-like"/>
</dbReference>
<dbReference type="GO" id="GO:0005886">
    <property type="term" value="C:plasma membrane"/>
    <property type="evidence" value="ECO:0000318"/>
    <property type="project" value="GO_Central"/>
</dbReference>
<dbReference type="HOGENOM" id="CLU_000288_21_4_1"/>
<dbReference type="Gene3D" id="1.10.510.10">
    <property type="entry name" value="Transferase(Phosphotransferase) domain 1"/>
    <property type="match status" value="1"/>
</dbReference>
<dbReference type="EMBL" id="CM001882">
    <property type="protein sequence ID" value="EOY04685.1"/>
    <property type="molecule type" value="Genomic_DNA"/>
</dbReference>
<dbReference type="eggNOG" id="KOG1187">
    <property type="taxonomic scope" value="Eukaryota"/>
</dbReference>
<protein>
    <submittedName>
        <fullName evidence="2">Malectin/receptor protein kinase family protein</fullName>
    </submittedName>
</protein>
<evidence type="ECO:0000313" key="2">
    <source>
        <dbReference type="EMBL" id="EOY04685.1"/>
    </source>
</evidence>
<keyword evidence="2" id="KW-0418">Kinase</keyword>
<dbReference type="SMART" id="SM00220">
    <property type="entry name" value="S_TKc"/>
    <property type="match status" value="1"/>
</dbReference>
<dbReference type="InterPro" id="IPR008271">
    <property type="entry name" value="Ser/Thr_kinase_AS"/>
</dbReference>